<dbReference type="Proteomes" id="UP001156560">
    <property type="component" value="Plasmid pHLA"/>
</dbReference>
<dbReference type="EMBL" id="CP114196">
    <property type="protein sequence ID" value="WAT93618.1"/>
    <property type="molecule type" value="Genomic_DNA"/>
</dbReference>
<reference evidence="1" key="1">
    <citation type="submission" date="2022-12" db="EMBL/GenBank/DDBJ databases">
        <title>Vibrio parahaemolyticus become highly virulent by producing novel Tc toxins.</title>
        <authorList>
            <person name="Yang F."/>
            <person name="You Y."/>
            <person name="Lai Q."/>
            <person name="Xu L."/>
            <person name="Li F."/>
        </authorList>
    </citation>
    <scope>NUCLEOTIDE SEQUENCE</scope>
    <source>
        <strain evidence="1">Vp-HL-202005</strain>
        <plasmid evidence="1">pHLA</plasmid>
    </source>
</reference>
<gene>
    <name evidence="1" type="ORF">O1Q84_26225</name>
</gene>
<dbReference type="AlphaFoldDB" id="A0AA47JMX3"/>
<dbReference type="RefSeq" id="WP_025633984.1">
    <property type="nucleotide sequence ID" value="NZ_CP114196.1"/>
</dbReference>
<evidence type="ECO:0000313" key="1">
    <source>
        <dbReference type="EMBL" id="WAT93618.1"/>
    </source>
</evidence>
<keyword evidence="1" id="KW-0614">Plasmid</keyword>
<protein>
    <submittedName>
        <fullName evidence="1">Uncharacterized protein</fullName>
    </submittedName>
</protein>
<organism evidence="1 2">
    <name type="scientific">Vibrio parahaemolyticus</name>
    <dbReference type="NCBI Taxonomy" id="670"/>
    <lineage>
        <taxon>Bacteria</taxon>
        <taxon>Pseudomonadati</taxon>
        <taxon>Pseudomonadota</taxon>
        <taxon>Gammaproteobacteria</taxon>
        <taxon>Vibrionales</taxon>
        <taxon>Vibrionaceae</taxon>
        <taxon>Vibrio</taxon>
    </lineage>
</organism>
<name>A0AA47JMX3_VIBPH</name>
<accession>A0AA47JMX3</accession>
<geneLocation type="plasmid" evidence="1 2">
    <name>pHLA</name>
</geneLocation>
<proteinExistence type="predicted"/>
<sequence length="103" mass="11522">MHKVTTILKTNIGNVEGYLDESGSLFILNPPKIENRKLAHFLPTPSQRSKDDVEQNPNNYLKVEEPSEFEGVWEVSGPNVGKGDAFTPYPFMFKRVSPPSEGS</sequence>
<evidence type="ECO:0000313" key="2">
    <source>
        <dbReference type="Proteomes" id="UP001156560"/>
    </source>
</evidence>